<gene>
    <name evidence="1" type="primary">Dgri\GH13955</name>
    <name evidence="1" type="ORF">Dgri_GH13955</name>
</gene>
<reference evidence="1 2" key="1">
    <citation type="journal article" date="2007" name="Nature">
        <title>Evolution of genes and genomes on the Drosophila phylogeny.</title>
        <authorList>
            <consortium name="Drosophila 12 Genomes Consortium"/>
            <person name="Clark A.G."/>
            <person name="Eisen M.B."/>
            <person name="Smith D.R."/>
            <person name="Bergman C.M."/>
            <person name="Oliver B."/>
            <person name="Markow T.A."/>
            <person name="Kaufman T.C."/>
            <person name="Kellis M."/>
            <person name="Gelbart W."/>
            <person name="Iyer V.N."/>
            <person name="Pollard D.A."/>
            <person name="Sackton T.B."/>
            <person name="Larracuente A.M."/>
            <person name="Singh N.D."/>
            <person name="Abad J.P."/>
            <person name="Abt D.N."/>
            <person name="Adryan B."/>
            <person name="Aguade M."/>
            <person name="Akashi H."/>
            <person name="Anderson W.W."/>
            <person name="Aquadro C.F."/>
            <person name="Ardell D.H."/>
            <person name="Arguello R."/>
            <person name="Artieri C.G."/>
            <person name="Barbash D.A."/>
            <person name="Barker D."/>
            <person name="Barsanti P."/>
            <person name="Batterham P."/>
            <person name="Batzoglou S."/>
            <person name="Begun D."/>
            <person name="Bhutkar A."/>
            <person name="Blanco E."/>
            <person name="Bosak S.A."/>
            <person name="Bradley R.K."/>
            <person name="Brand A.D."/>
            <person name="Brent M.R."/>
            <person name="Brooks A.N."/>
            <person name="Brown R.H."/>
            <person name="Butlin R.K."/>
            <person name="Caggese C."/>
            <person name="Calvi B.R."/>
            <person name="Bernardo de Carvalho A."/>
            <person name="Caspi A."/>
            <person name="Castrezana S."/>
            <person name="Celniker S.E."/>
            <person name="Chang J.L."/>
            <person name="Chapple C."/>
            <person name="Chatterji S."/>
            <person name="Chinwalla A."/>
            <person name="Civetta A."/>
            <person name="Clifton S.W."/>
            <person name="Comeron J.M."/>
            <person name="Costello J.C."/>
            <person name="Coyne J.A."/>
            <person name="Daub J."/>
            <person name="David R.G."/>
            <person name="Delcher A.L."/>
            <person name="Delehaunty K."/>
            <person name="Do C.B."/>
            <person name="Ebling H."/>
            <person name="Edwards K."/>
            <person name="Eickbush T."/>
            <person name="Evans J.D."/>
            <person name="Filipski A."/>
            <person name="Findeiss S."/>
            <person name="Freyhult E."/>
            <person name="Fulton L."/>
            <person name="Fulton R."/>
            <person name="Garcia A.C."/>
            <person name="Gardiner A."/>
            <person name="Garfield D.A."/>
            <person name="Garvin B.E."/>
            <person name="Gibson G."/>
            <person name="Gilbert D."/>
            <person name="Gnerre S."/>
            <person name="Godfrey J."/>
            <person name="Good R."/>
            <person name="Gotea V."/>
            <person name="Gravely B."/>
            <person name="Greenberg A.J."/>
            <person name="Griffiths-Jones S."/>
            <person name="Gross S."/>
            <person name="Guigo R."/>
            <person name="Gustafson E.A."/>
            <person name="Haerty W."/>
            <person name="Hahn M.W."/>
            <person name="Halligan D.L."/>
            <person name="Halpern A.L."/>
            <person name="Halter G.M."/>
            <person name="Han M.V."/>
            <person name="Heger A."/>
            <person name="Hillier L."/>
            <person name="Hinrichs A.S."/>
            <person name="Holmes I."/>
            <person name="Hoskins R.A."/>
            <person name="Hubisz M.J."/>
            <person name="Hultmark D."/>
            <person name="Huntley M.A."/>
            <person name="Jaffe D.B."/>
            <person name="Jagadeeshan S."/>
            <person name="Jeck W.R."/>
            <person name="Johnson J."/>
            <person name="Jones C.D."/>
            <person name="Jordan W.C."/>
            <person name="Karpen G.H."/>
            <person name="Kataoka E."/>
            <person name="Keightley P.D."/>
            <person name="Kheradpour P."/>
            <person name="Kirkness E.F."/>
            <person name="Koerich L.B."/>
            <person name="Kristiansen K."/>
            <person name="Kudrna D."/>
            <person name="Kulathinal R.J."/>
            <person name="Kumar S."/>
            <person name="Kwok R."/>
            <person name="Lander E."/>
            <person name="Langley C.H."/>
            <person name="Lapoint R."/>
            <person name="Lazzaro B.P."/>
            <person name="Lee S.J."/>
            <person name="Levesque L."/>
            <person name="Li R."/>
            <person name="Lin C.F."/>
            <person name="Lin M.F."/>
            <person name="Lindblad-Toh K."/>
            <person name="Llopart A."/>
            <person name="Long M."/>
            <person name="Low L."/>
            <person name="Lozovsky E."/>
            <person name="Lu J."/>
            <person name="Luo M."/>
            <person name="Machado C.A."/>
            <person name="Makalowski W."/>
            <person name="Marzo M."/>
            <person name="Matsuda M."/>
            <person name="Matzkin L."/>
            <person name="McAllister B."/>
            <person name="McBride C.S."/>
            <person name="McKernan B."/>
            <person name="McKernan K."/>
            <person name="Mendez-Lago M."/>
            <person name="Minx P."/>
            <person name="Mollenhauer M.U."/>
            <person name="Montooth K."/>
            <person name="Mount S.M."/>
            <person name="Mu X."/>
            <person name="Myers E."/>
            <person name="Negre B."/>
            <person name="Newfeld S."/>
            <person name="Nielsen R."/>
            <person name="Noor M.A."/>
            <person name="O'Grady P."/>
            <person name="Pachter L."/>
            <person name="Papaceit M."/>
            <person name="Parisi M.J."/>
            <person name="Parisi M."/>
            <person name="Parts L."/>
            <person name="Pedersen J.S."/>
            <person name="Pesole G."/>
            <person name="Phillippy A.M."/>
            <person name="Ponting C.P."/>
            <person name="Pop M."/>
            <person name="Porcelli D."/>
            <person name="Powell J.R."/>
            <person name="Prohaska S."/>
            <person name="Pruitt K."/>
            <person name="Puig M."/>
            <person name="Quesneville H."/>
            <person name="Ram K.R."/>
            <person name="Rand D."/>
            <person name="Rasmussen M.D."/>
            <person name="Reed L.K."/>
            <person name="Reenan R."/>
            <person name="Reily A."/>
            <person name="Remington K.A."/>
            <person name="Rieger T.T."/>
            <person name="Ritchie M.G."/>
            <person name="Robin C."/>
            <person name="Rogers Y.H."/>
            <person name="Rohde C."/>
            <person name="Rozas J."/>
            <person name="Rubenfield M.J."/>
            <person name="Ruiz A."/>
            <person name="Russo S."/>
            <person name="Salzberg S.L."/>
            <person name="Sanchez-Gracia A."/>
            <person name="Saranga D.J."/>
            <person name="Sato H."/>
            <person name="Schaeffer S.W."/>
            <person name="Schatz M.C."/>
            <person name="Schlenke T."/>
            <person name="Schwartz R."/>
            <person name="Segarra C."/>
            <person name="Singh R.S."/>
            <person name="Sirot L."/>
            <person name="Sirota M."/>
            <person name="Sisneros N.B."/>
            <person name="Smith C.D."/>
            <person name="Smith T.F."/>
            <person name="Spieth J."/>
            <person name="Stage D.E."/>
            <person name="Stark A."/>
            <person name="Stephan W."/>
            <person name="Strausberg R.L."/>
            <person name="Strempel S."/>
            <person name="Sturgill D."/>
            <person name="Sutton G."/>
            <person name="Sutton G.G."/>
            <person name="Tao W."/>
            <person name="Teichmann S."/>
            <person name="Tobari Y.N."/>
            <person name="Tomimura Y."/>
            <person name="Tsolas J.M."/>
            <person name="Valente V.L."/>
            <person name="Venter E."/>
            <person name="Venter J.C."/>
            <person name="Vicario S."/>
            <person name="Vieira F.G."/>
            <person name="Vilella A.J."/>
            <person name="Villasante A."/>
            <person name="Walenz B."/>
            <person name="Wang J."/>
            <person name="Wasserman M."/>
            <person name="Watts T."/>
            <person name="Wilson D."/>
            <person name="Wilson R.K."/>
            <person name="Wing R.A."/>
            <person name="Wolfner M.F."/>
            <person name="Wong A."/>
            <person name="Wong G.K."/>
            <person name="Wu C.I."/>
            <person name="Wu G."/>
            <person name="Yamamoto D."/>
            <person name="Yang H.P."/>
            <person name="Yang S.P."/>
            <person name="Yorke J.A."/>
            <person name="Yoshida K."/>
            <person name="Zdobnov E."/>
            <person name="Zhang P."/>
            <person name="Zhang Y."/>
            <person name="Zimin A.V."/>
            <person name="Baldwin J."/>
            <person name="Abdouelleil A."/>
            <person name="Abdulkadir J."/>
            <person name="Abebe A."/>
            <person name="Abera B."/>
            <person name="Abreu J."/>
            <person name="Acer S.C."/>
            <person name="Aftuck L."/>
            <person name="Alexander A."/>
            <person name="An P."/>
            <person name="Anderson E."/>
            <person name="Anderson S."/>
            <person name="Arachi H."/>
            <person name="Azer M."/>
            <person name="Bachantsang P."/>
            <person name="Barry A."/>
            <person name="Bayul T."/>
            <person name="Berlin A."/>
            <person name="Bessette D."/>
            <person name="Bloom T."/>
            <person name="Blye J."/>
            <person name="Boguslavskiy L."/>
            <person name="Bonnet C."/>
            <person name="Boukhgalter B."/>
            <person name="Bourzgui I."/>
            <person name="Brown A."/>
            <person name="Cahill P."/>
            <person name="Channer S."/>
            <person name="Cheshatsang Y."/>
            <person name="Chuda L."/>
            <person name="Citroen M."/>
            <person name="Collymore A."/>
            <person name="Cooke P."/>
            <person name="Costello M."/>
            <person name="D'Aco K."/>
            <person name="Daza R."/>
            <person name="De Haan G."/>
            <person name="DeGray S."/>
            <person name="DeMaso C."/>
            <person name="Dhargay N."/>
            <person name="Dooley K."/>
            <person name="Dooley E."/>
            <person name="Doricent M."/>
            <person name="Dorje P."/>
            <person name="Dorjee K."/>
            <person name="Dupes A."/>
            <person name="Elong R."/>
            <person name="Falk J."/>
            <person name="Farina A."/>
            <person name="Faro S."/>
            <person name="Ferguson D."/>
            <person name="Fisher S."/>
            <person name="Foley C.D."/>
            <person name="Franke A."/>
            <person name="Friedrich D."/>
            <person name="Gadbois L."/>
            <person name="Gearin G."/>
            <person name="Gearin C.R."/>
            <person name="Giannoukos G."/>
            <person name="Goode T."/>
            <person name="Graham J."/>
            <person name="Grandbois E."/>
            <person name="Grewal S."/>
            <person name="Gyaltsen K."/>
            <person name="Hafez N."/>
            <person name="Hagos B."/>
            <person name="Hall J."/>
            <person name="Henson C."/>
            <person name="Hollinger A."/>
            <person name="Honan T."/>
            <person name="Huard M.D."/>
            <person name="Hughes L."/>
            <person name="Hurhula B."/>
            <person name="Husby M.E."/>
            <person name="Kamat A."/>
            <person name="Kanga B."/>
            <person name="Kashin S."/>
            <person name="Khazanovich D."/>
            <person name="Kisner P."/>
            <person name="Lance K."/>
            <person name="Lara M."/>
            <person name="Lee W."/>
            <person name="Lennon N."/>
            <person name="Letendre F."/>
            <person name="LeVine R."/>
            <person name="Lipovsky A."/>
            <person name="Liu X."/>
            <person name="Liu J."/>
            <person name="Liu S."/>
            <person name="Lokyitsang T."/>
            <person name="Lokyitsang Y."/>
            <person name="Lubonja R."/>
            <person name="Lui A."/>
            <person name="MacDonald P."/>
            <person name="Magnisalis V."/>
            <person name="Maru K."/>
            <person name="Matthews C."/>
            <person name="McCusker W."/>
            <person name="McDonough S."/>
            <person name="Mehta T."/>
            <person name="Meldrim J."/>
            <person name="Meneus L."/>
            <person name="Mihai O."/>
            <person name="Mihalev A."/>
            <person name="Mihova T."/>
            <person name="Mittelman R."/>
            <person name="Mlenga V."/>
            <person name="Montmayeur A."/>
            <person name="Mulrain L."/>
            <person name="Navidi A."/>
            <person name="Naylor J."/>
            <person name="Negash T."/>
            <person name="Nguyen T."/>
            <person name="Nguyen N."/>
            <person name="Nicol R."/>
            <person name="Norbu C."/>
            <person name="Norbu N."/>
            <person name="Novod N."/>
            <person name="O'Neill B."/>
            <person name="Osman S."/>
            <person name="Markiewicz E."/>
            <person name="Oyono O.L."/>
            <person name="Patti C."/>
            <person name="Phunkhang P."/>
            <person name="Pierre F."/>
            <person name="Priest M."/>
            <person name="Raghuraman S."/>
            <person name="Rege F."/>
            <person name="Reyes R."/>
            <person name="Rise C."/>
            <person name="Rogov P."/>
            <person name="Ross K."/>
            <person name="Ryan E."/>
            <person name="Settipalli S."/>
            <person name="Shea T."/>
            <person name="Sherpa N."/>
            <person name="Shi L."/>
            <person name="Shih D."/>
            <person name="Sparrow T."/>
            <person name="Spaulding J."/>
            <person name="Stalker J."/>
            <person name="Stange-Thomann N."/>
            <person name="Stavropoulos S."/>
            <person name="Stone C."/>
            <person name="Strader C."/>
            <person name="Tesfaye S."/>
            <person name="Thomson T."/>
            <person name="Thoulutsang Y."/>
            <person name="Thoulutsang D."/>
            <person name="Topham K."/>
            <person name="Topping I."/>
            <person name="Tsamla T."/>
            <person name="Vassiliev H."/>
            <person name="Vo A."/>
            <person name="Wangchuk T."/>
            <person name="Wangdi T."/>
            <person name="Weiand M."/>
            <person name="Wilkinson J."/>
            <person name="Wilson A."/>
            <person name="Yadav S."/>
            <person name="Young G."/>
            <person name="Yu Q."/>
            <person name="Zembek L."/>
            <person name="Zhong D."/>
            <person name="Zimmer A."/>
            <person name="Zwirko Z."/>
            <person name="Jaffe D.B."/>
            <person name="Alvarez P."/>
            <person name="Brockman W."/>
            <person name="Butler J."/>
            <person name="Chin C."/>
            <person name="Gnerre S."/>
            <person name="Grabherr M."/>
            <person name="Kleber M."/>
            <person name="Mauceli E."/>
            <person name="MacCallum I."/>
        </authorList>
    </citation>
    <scope>NUCLEOTIDE SEQUENCE [LARGE SCALE GENOMIC DNA]</scope>
    <source>
        <strain evidence="2">Tucson 15287-2541.00</strain>
    </source>
</reference>
<dbReference type="InParanoid" id="B4K2P8"/>
<keyword evidence="2" id="KW-1185">Reference proteome</keyword>
<dbReference type="HOGENOM" id="CLU_2944105_0_0_1"/>
<name>B4K2P8_DROGR</name>
<sequence>MALAWFLTQVDARAAWTVTVIVIVTVLATGGEADADAEAEAGIVVATCRMCRKCRMPHAS</sequence>
<dbReference type="AlphaFoldDB" id="B4K2P8"/>
<accession>B4K2P8</accession>
<proteinExistence type="predicted"/>
<organism evidence="2">
    <name type="scientific">Drosophila grimshawi</name>
    <name type="common">Hawaiian fruit fly</name>
    <name type="synonym">Idiomyia grimshawi</name>
    <dbReference type="NCBI Taxonomy" id="7222"/>
    <lineage>
        <taxon>Eukaryota</taxon>
        <taxon>Metazoa</taxon>
        <taxon>Ecdysozoa</taxon>
        <taxon>Arthropoda</taxon>
        <taxon>Hexapoda</taxon>
        <taxon>Insecta</taxon>
        <taxon>Pterygota</taxon>
        <taxon>Neoptera</taxon>
        <taxon>Endopterygota</taxon>
        <taxon>Diptera</taxon>
        <taxon>Brachycera</taxon>
        <taxon>Muscomorpha</taxon>
        <taxon>Ephydroidea</taxon>
        <taxon>Drosophilidae</taxon>
        <taxon>Drosophila</taxon>
        <taxon>Hawaiian Drosophila</taxon>
    </lineage>
</organism>
<evidence type="ECO:0000313" key="1">
    <source>
        <dbReference type="EMBL" id="EDW04897.1"/>
    </source>
</evidence>
<evidence type="ECO:0000313" key="2">
    <source>
        <dbReference type="Proteomes" id="UP000001070"/>
    </source>
</evidence>
<protein>
    <submittedName>
        <fullName evidence="1">GH13955</fullName>
    </submittedName>
</protein>
<dbReference type="EMBL" id="CH919674">
    <property type="protein sequence ID" value="EDW04897.1"/>
    <property type="molecule type" value="Genomic_DNA"/>
</dbReference>
<dbReference type="Proteomes" id="UP000001070">
    <property type="component" value="Unassembled WGS sequence"/>
</dbReference>